<keyword evidence="2" id="KW-1185">Reference proteome</keyword>
<dbReference type="EMBL" id="BQKE01000001">
    <property type="protein sequence ID" value="GJM60743.1"/>
    <property type="molecule type" value="Genomic_DNA"/>
</dbReference>
<accession>A0AAN4VW16</accession>
<evidence type="ECO:0000313" key="2">
    <source>
        <dbReference type="Proteomes" id="UP001310022"/>
    </source>
</evidence>
<organism evidence="1 2">
    <name type="scientific">Persicobacter diffluens</name>
    <dbReference type="NCBI Taxonomy" id="981"/>
    <lineage>
        <taxon>Bacteria</taxon>
        <taxon>Pseudomonadati</taxon>
        <taxon>Bacteroidota</taxon>
        <taxon>Cytophagia</taxon>
        <taxon>Cytophagales</taxon>
        <taxon>Persicobacteraceae</taxon>
        <taxon>Persicobacter</taxon>
    </lineage>
</organism>
<proteinExistence type="predicted"/>
<dbReference type="Proteomes" id="UP001310022">
    <property type="component" value="Unassembled WGS sequence"/>
</dbReference>
<protein>
    <submittedName>
        <fullName evidence="1">Uncharacterized protein</fullName>
    </submittedName>
</protein>
<name>A0AAN4VW16_9BACT</name>
<dbReference type="AlphaFoldDB" id="A0AAN4VW16"/>
<reference evidence="1 2" key="1">
    <citation type="submission" date="2021-12" db="EMBL/GenBank/DDBJ databases">
        <title>Genome sequencing of bacteria with rrn-lacking chromosome and rrn-plasmid.</title>
        <authorList>
            <person name="Anda M."/>
            <person name="Iwasaki W."/>
        </authorList>
    </citation>
    <scope>NUCLEOTIDE SEQUENCE [LARGE SCALE GENOMIC DNA]</scope>
    <source>
        <strain evidence="1 2">NBRC 15940</strain>
    </source>
</reference>
<evidence type="ECO:0000313" key="1">
    <source>
        <dbReference type="EMBL" id="GJM60743.1"/>
    </source>
</evidence>
<comment type="caution">
    <text evidence="1">The sequence shown here is derived from an EMBL/GenBank/DDBJ whole genome shotgun (WGS) entry which is preliminary data.</text>
</comment>
<sequence>MFALLTVTLRPGKFVEGGRSKCYNQSGTGVRRWLASPFLSMVVVFAHGIQQFRMEAPRRLRPSLWDCEMKWLVLVMFALLTVILRPGKFVEGGRSKCYNQSGTGARRWLASPLLSLVVVFAHDIQQFRIKVPRRLRPNPWDCEL</sequence>
<gene>
    <name evidence="1" type="ORF">PEDI_12950</name>
</gene>